<evidence type="ECO:0000256" key="3">
    <source>
        <dbReference type="ARBA" id="ARBA00022452"/>
    </source>
</evidence>
<evidence type="ECO:0000256" key="6">
    <source>
        <dbReference type="ARBA" id="ARBA00023136"/>
    </source>
</evidence>
<evidence type="ECO:0000256" key="4">
    <source>
        <dbReference type="ARBA" id="ARBA00022692"/>
    </source>
</evidence>
<gene>
    <name evidence="9" type="ORF">SAMN05443432_105228</name>
</gene>
<dbReference type="GO" id="GO:0015483">
    <property type="term" value="F:long-chain fatty acid transporting porin activity"/>
    <property type="evidence" value="ECO:0007669"/>
    <property type="project" value="TreeGrafter"/>
</dbReference>
<dbReference type="GO" id="GO:0009279">
    <property type="term" value="C:cell outer membrane"/>
    <property type="evidence" value="ECO:0007669"/>
    <property type="project" value="UniProtKB-SubCell"/>
</dbReference>
<sequence length="369" mass="39313">MRNASTTALALCVIAGGASAGGIDRSGQSIAPLFQEGNYAEISLGTAVPSVSGSVVGIQSGDMAKTYWQFGAAMKQQINDRLSYSIILDQPFGADVDYSASTGYPLRSTFAEFDSTALTGVLRYNMDNGFGVHGGLRVQRVTANASVPTVAGYSVEGKADYGTGYLAGVSYERPDIALRVSLTYNSKIKTEHRTSENLALAATSLVTKTTIETPQSVNLDFQTGIAKDTLLFGGVRWVDWSDFTIDPLLYRTATRVPFLSYDDDTYTYTLGVGRRITDTWSGSLALTYEDGDSNKPVSNLGPTSGKFGVTLGARYKNDNFSVSTGVNYTWIGNATTNVPIAAGPPPVLARSSFSNNSAVGFGVKVGWHY</sequence>
<keyword evidence="7" id="KW-0998">Cell outer membrane</keyword>
<reference evidence="9 10" key="1">
    <citation type="submission" date="2016-11" db="EMBL/GenBank/DDBJ databases">
        <authorList>
            <person name="Varghese N."/>
            <person name="Submissions S."/>
        </authorList>
    </citation>
    <scope>NUCLEOTIDE SEQUENCE [LARGE SCALE GENOMIC DNA]</scope>
    <source>
        <strain evidence="9 10">DSM 28249</strain>
    </source>
</reference>
<comment type="subcellular location">
    <subcellularLocation>
        <location evidence="1">Cell outer membrane</location>
        <topology evidence="1">Multi-pass membrane protein</topology>
    </subcellularLocation>
</comment>
<dbReference type="PANTHER" id="PTHR35093">
    <property type="entry name" value="OUTER MEMBRANE PROTEIN NMB0088-RELATED"/>
    <property type="match status" value="1"/>
</dbReference>
<evidence type="ECO:0000313" key="10">
    <source>
        <dbReference type="Proteomes" id="UP000322545"/>
    </source>
</evidence>
<dbReference type="PANTHER" id="PTHR35093:SF8">
    <property type="entry name" value="OUTER MEMBRANE PROTEIN NMB0088-RELATED"/>
    <property type="match status" value="1"/>
</dbReference>
<dbReference type="SUPFAM" id="SSF56935">
    <property type="entry name" value="Porins"/>
    <property type="match status" value="1"/>
</dbReference>
<evidence type="ECO:0000256" key="1">
    <source>
        <dbReference type="ARBA" id="ARBA00004571"/>
    </source>
</evidence>
<proteinExistence type="inferred from homology"/>
<organism evidence="9 10">
    <name type="scientific">Roseovarius litoreus</name>
    <dbReference type="NCBI Taxonomy" id="1155722"/>
    <lineage>
        <taxon>Bacteria</taxon>
        <taxon>Pseudomonadati</taxon>
        <taxon>Pseudomonadota</taxon>
        <taxon>Alphaproteobacteria</taxon>
        <taxon>Rhodobacterales</taxon>
        <taxon>Roseobacteraceae</taxon>
        <taxon>Roseovarius</taxon>
    </lineage>
</organism>
<evidence type="ECO:0000256" key="7">
    <source>
        <dbReference type="ARBA" id="ARBA00023237"/>
    </source>
</evidence>
<keyword evidence="5 8" id="KW-0732">Signal</keyword>
<feature type="signal peptide" evidence="8">
    <location>
        <begin position="1"/>
        <end position="20"/>
    </location>
</feature>
<dbReference type="InterPro" id="IPR005017">
    <property type="entry name" value="OMPP1/FadL/TodX"/>
</dbReference>
<dbReference type="AlphaFoldDB" id="A0A1M7H261"/>
<dbReference type="Proteomes" id="UP000322545">
    <property type="component" value="Unassembled WGS sequence"/>
</dbReference>
<accession>A0A1M7H261</accession>
<evidence type="ECO:0000256" key="2">
    <source>
        <dbReference type="ARBA" id="ARBA00008163"/>
    </source>
</evidence>
<name>A0A1M7H261_9RHOB</name>
<dbReference type="EMBL" id="FRCB01000005">
    <property type="protein sequence ID" value="SHM22518.1"/>
    <property type="molecule type" value="Genomic_DNA"/>
</dbReference>
<keyword evidence="10" id="KW-1185">Reference proteome</keyword>
<evidence type="ECO:0000256" key="5">
    <source>
        <dbReference type="ARBA" id="ARBA00022729"/>
    </source>
</evidence>
<evidence type="ECO:0000256" key="8">
    <source>
        <dbReference type="SAM" id="SignalP"/>
    </source>
</evidence>
<dbReference type="Gene3D" id="2.40.160.60">
    <property type="entry name" value="Outer membrane protein transport protein (OMPP1/FadL/TodX)"/>
    <property type="match status" value="1"/>
</dbReference>
<keyword evidence="6" id="KW-0472">Membrane</keyword>
<protein>
    <submittedName>
        <fullName evidence="9">Long-chain fatty acid transport protein</fullName>
    </submittedName>
</protein>
<evidence type="ECO:0000313" key="9">
    <source>
        <dbReference type="EMBL" id="SHM22518.1"/>
    </source>
</evidence>
<comment type="similarity">
    <text evidence="2">Belongs to the OmpP1/FadL family.</text>
</comment>
<keyword evidence="4" id="KW-0812">Transmembrane</keyword>
<feature type="chain" id="PRO_5012726146" evidence="8">
    <location>
        <begin position="21"/>
        <end position="369"/>
    </location>
</feature>
<keyword evidence="3" id="KW-1134">Transmembrane beta strand</keyword>
<dbReference type="RefSeq" id="WP_149779783.1">
    <property type="nucleotide sequence ID" value="NZ_FRCB01000005.1"/>
</dbReference>
<dbReference type="Pfam" id="PF03349">
    <property type="entry name" value="Toluene_X"/>
    <property type="match status" value="1"/>
</dbReference>